<accession>A0ABY7H0Q5</accession>
<dbReference type="RefSeq" id="WP_269035016.1">
    <property type="nucleotide sequence ID" value="NZ_CP114040.1"/>
</dbReference>
<name>A0ABY7H0Q5_9BACT</name>
<dbReference type="PANTHER" id="PTHR14097:SF7">
    <property type="entry name" value="OXIDOREDUCTASE HTATIP2"/>
    <property type="match status" value="1"/>
</dbReference>
<reference evidence="4" key="1">
    <citation type="submission" date="2022-11" db="EMBL/GenBank/DDBJ databases">
        <title>Minimal conservation of predation-associated metabolite biosynthetic gene clusters underscores biosynthetic potential of Myxococcota including descriptions for ten novel species: Archangium lansinium sp. nov., Myxococcus landrumus sp. nov., Nannocystis bai.</title>
        <authorList>
            <person name="Ahearne A."/>
            <person name="Stevens C."/>
            <person name="Dowd S."/>
        </authorList>
    </citation>
    <scope>NUCLEOTIDE SEQUENCE</scope>
    <source>
        <strain evidence="4">Fl3</strain>
    </source>
</reference>
<dbReference type="InterPro" id="IPR036291">
    <property type="entry name" value="NAD(P)-bd_dom_sf"/>
</dbReference>
<evidence type="ECO:0000313" key="4">
    <source>
        <dbReference type="EMBL" id="WAS92659.1"/>
    </source>
</evidence>
<evidence type="ECO:0000256" key="1">
    <source>
        <dbReference type="ARBA" id="ARBA00004370"/>
    </source>
</evidence>
<protein>
    <submittedName>
        <fullName evidence="4">Oxidoreductase</fullName>
    </submittedName>
</protein>
<dbReference type="Proteomes" id="UP001164459">
    <property type="component" value="Chromosome"/>
</dbReference>
<dbReference type="InterPro" id="IPR001509">
    <property type="entry name" value="Epimerase_deHydtase"/>
</dbReference>
<organism evidence="4 5">
    <name type="scientific">Nannocystis punicea</name>
    <dbReference type="NCBI Taxonomy" id="2995304"/>
    <lineage>
        <taxon>Bacteria</taxon>
        <taxon>Pseudomonadati</taxon>
        <taxon>Myxococcota</taxon>
        <taxon>Polyangia</taxon>
        <taxon>Nannocystales</taxon>
        <taxon>Nannocystaceae</taxon>
        <taxon>Nannocystis</taxon>
    </lineage>
</organism>
<feature type="domain" description="NAD-dependent epimerase/dehydratase" evidence="3">
    <location>
        <begin position="9"/>
        <end position="124"/>
    </location>
</feature>
<sequence length="221" mass="23942">MNASPRTALLIGATGLVGRELLRQLLADPRYTAVTVLARRSAGVQHDKLTEHLVDFDRSDDWSALAKGDHLFSALGTTLKAAGSREAQYRVDYTYQFEVARAARRNGADTYVLVSSTGAAPKSSIFYSRMKGELERDTAALGFPRARYLRPGPLDGDRQEHRTGERWALRLLRPLAPILPAAARPIDAAIVARAGIAAAFEPTPGAVDYGAADLFRLGAPK</sequence>
<dbReference type="EMBL" id="CP114040">
    <property type="protein sequence ID" value="WAS92659.1"/>
    <property type="molecule type" value="Genomic_DNA"/>
</dbReference>
<dbReference type="SUPFAM" id="SSF51735">
    <property type="entry name" value="NAD(P)-binding Rossmann-fold domains"/>
    <property type="match status" value="1"/>
</dbReference>
<keyword evidence="2" id="KW-0472">Membrane</keyword>
<comment type="subcellular location">
    <subcellularLocation>
        <location evidence="1">Membrane</location>
    </subcellularLocation>
</comment>
<dbReference type="Pfam" id="PF01370">
    <property type="entry name" value="Epimerase"/>
    <property type="match status" value="1"/>
</dbReference>
<dbReference type="PANTHER" id="PTHR14097">
    <property type="entry name" value="OXIDOREDUCTASE HTATIP2"/>
    <property type="match status" value="1"/>
</dbReference>
<evidence type="ECO:0000313" key="5">
    <source>
        <dbReference type="Proteomes" id="UP001164459"/>
    </source>
</evidence>
<gene>
    <name evidence="4" type="ORF">O0S08_41295</name>
</gene>
<keyword evidence="5" id="KW-1185">Reference proteome</keyword>
<evidence type="ECO:0000256" key="2">
    <source>
        <dbReference type="ARBA" id="ARBA00023136"/>
    </source>
</evidence>
<evidence type="ECO:0000259" key="3">
    <source>
        <dbReference type="Pfam" id="PF01370"/>
    </source>
</evidence>
<dbReference type="CDD" id="cd05250">
    <property type="entry name" value="CC3_like_SDR_a"/>
    <property type="match status" value="1"/>
</dbReference>
<proteinExistence type="predicted"/>
<dbReference type="Gene3D" id="3.40.50.720">
    <property type="entry name" value="NAD(P)-binding Rossmann-like Domain"/>
    <property type="match status" value="1"/>
</dbReference>